<feature type="transmembrane region" description="Helical" evidence="5">
    <location>
        <begin position="838"/>
        <end position="862"/>
    </location>
</feature>
<dbReference type="NCBIfam" id="TIGR03062">
    <property type="entry name" value="pip_yhgE_Cterm"/>
    <property type="match status" value="1"/>
</dbReference>
<feature type="transmembrane region" description="Helical" evidence="5">
    <location>
        <begin position="922"/>
        <end position="944"/>
    </location>
</feature>
<dbReference type="InterPro" id="IPR051328">
    <property type="entry name" value="T7SS_ABC-Transporter"/>
</dbReference>
<evidence type="ECO:0000256" key="4">
    <source>
        <dbReference type="ARBA" id="ARBA00023136"/>
    </source>
</evidence>
<organism evidence="7 8">
    <name type="scientific">Clostridium cavendishii DSM 21758</name>
    <dbReference type="NCBI Taxonomy" id="1121302"/>
    <lineage>
        <taxon>Bacteria</taxon>
        <taxon>Bacillati</taxon>
        <taxon>Bacillota</taxon>
        <taxon>Clostridia</taxon>
        <taxon>Eubacteriales</taxon>
        <taxon>Clostridiaceae</taxon>
        <taxon>Clostridium</taxon>
    </lineage>
</organism>
<dbReference type="NCBIfam" id="TIGR03061">
    <property type="entry name" value="pip_yhgE_Nterm"/>
    <property type="match status" value="1"/>
</dbReference>
<dbReference type="InterPro" id="IPR017500">
    <property type="entry name" value="Phage_infect_YhgE_N"/>
</dbReference>
<feature type="transmembrane region" description="Helical" evidence="5">
    <location>
        <begin position="810"/>
        <end position="832"/>
    </location>
</feature>
<dbReference type="GO" id="GO:0140359">
    <property type="term" value="F:ABC-type transporter activity"/>
    <property type="evidence" value="ECO:0007669"/>
    <property type="project" value="InterPro"/>
</dbReference>
<dbReference type="InterPro" id="IPR017501">
    <property type="entry name" value="Phage_infect_YhgE_C"/>
</dbReference>
<dbReference type="NCBIfam" id="TIGR03057">
    <property type="entry name" value="xxxLxxG_by_4"/>
    <property type="match status" value="3"/>
</dbReference>
<evidence type="ECO:0000256" key="3">
    <source>
        <dbReference type="ARBA" id="ARBA00022989"/>
    </source>
</evidence>
<feature type="transmembrane region" description="Helical" evidence="5">
    <location>
        <begin position="20"/>
        <end position="43"/>
    </location>
</feature>
<dbReference type="RefSeq" id="WP_072991998.1">
    <property type="nucleotide sequence ID" value="NZ_FQZB01000018.1"/>
</dbReference>
<protein>
    <submittedName>
        <fullName evidence="7">Putative membrane protein</fullName>
    </submittedName>
</protein>
<feature type="transmembrane region" description="Helical" evidence="5">
    <location>
        <begin position="770"/>
        <end position="790"/>
    </location>
</feature>
<keyword evidence="4 5" id="KW-0472">Membrane</keyword>
<feature type="domain" description="ABC-2 type transporter transmembrane" evidence="6">
    <location>
        <begin position="24"/>
        <end position="160"/>
    </location>
</feature>
<keyword evidence="3 5" id="KW-1133">Transmembrane helix</keyword>
<dbReference type="PANTHER" id="PTHR43077">
    <property type="entry name" value="TRANSPORT PERMEASE YVFS-RELATED"/>
    <property type="match status" value="1"/>
</dbReference>
<dbReference type="Pfam" id="PF12698">
    <property type="entry name" value="ABC2_membrane_3"/>
    <property type="match status" value="2"/>
</dbReference>
<dbReference type="STRING" id="1121302.SAMN02745163_03878"/>
<dbReference type="OrthoDB" id="9811483at2"/>
<evidence type="ECO:0000313" key="8">
    <source>
        <dbReference type="Proteomes" id="UP000184310"/>
    </source>
</evidence>
<dbReference type="InterPro" id="IPR013525">
    <property type="entry name" value="ABC2_TM"/>
</dbReference>
<dbReference type="InterPro" id="IPR023908">
    <property type="entry name" value="xxxLxxG_rpt"/>
</dbReference>
<evidence type="ECO:0000256" key="1">
    <source>
        <dbReference type="ARBA" id="ARBA00004141"/>
    </source>
</evidence>
<keyword evidence="8" id="KW-1185">Reference proteome</keyword>
<dbReference type="Gene3D" id="3.40.1710.10">
    <property type="entry name" value="abc type-2 transporter like domain"/>
    <property type="match status" value="1"/>
</dbReference>
<dbReference type="PANTHER" id="PTHR43077:SF5">
    <property type="entry name" value="PHAGE INFECTION PROTEIN"/>
    <property type="match status" value="1"/>
</dbReference>
<evidence type="ECO:0000256" key="2">
    <source>
        <dbReference type="ARBA" id="ARBA00022692"/>
    </source>
</evidence>
<name>A0A1M6STZ8_9CLOT</name>
<sequence>MKFAKIAKKDISGIFHNRFIRVSVVAIIIVPLLYSLLYLAAFWDPYSRMDKLPVAVVNLDKGANNDGKYENAGSQLVDELKSNTEVGWRFANLEDAKKGVEGEKYYSMFVIPEDFSAKILSAKDGKPEQPKIQYIPNEKKNFLAAQIGGKVEDKLKEKITAKVVKQYTEATFDKLFDVKDGMLKASDGSKELADGNKEMLDGVTKLTDGIPTMQDGVSKLHDGSVQVKNGFGTFKSKIDGGVSAINGVDFSKILNSNNLHMAQNAIGETQKIAGMDTSMLDLINKDNLNFGKKTYGDVNSILASNEFNTILGKPSINTLLNMDLSNPQNKVILDTRVANAQKLIADGVALQTQLSQLEKQMPKELVQLAGSEDLLKAKFSEIKNTIATINTMAAGINNIDSQMKQVNDLMNYADTLNKNAKSLTQNIVNDDNYKNLITSLAKKPDLVQTQQVLKTLDSLSKNPNLTPEEQNNVKIAKGTIEEQGKTLASVSGLYTKYSSDVTNLINGANYLNGNISGMKTQLDGLNQKLSQVKQFMSNNQALLTKVNAMLNDDNAKAISQTVNMANNIKVDLAKNGENLDLLKDLAMSTKDMQALVPKISVVKNDLDAAKPLMDKLNTPQNLALIEKSPELAAKLKQVQSEIKDSQDLMRMANEKLTEGNLEKAQSLVASIPTLKDGVAKLYDGTVQLSDGLGTLNGKMPELADGGNKLKDGATKLADGSKELSDKLNDGYTEMNDGLKNSSSDMGTFVSEPFTMNNEALNAVKDYGTGFTPYFIPLSLWVGAIMMFFVISPKVEDEMGAGPKSKVAGKYLSYGFIGLLQSVLVSAVVLTLGLKPNNIVMYFVFNILMSYTFIAIIQCLISLLGDAGRLIAIVLLILQLTSCAGTFPLEVVPDLFKFLNPFMPFTYGVAGLREAISGSDISVIVQSAFVLACIGIVSLVISMIFQEKGELLQQKVEAKKEQAA</sequence>
<comment type="subcellular location">
    <subcellularLocation>
        <location evidence="1">Membrane</location>
        <topology evidence="1">Multi-pass membrane protein</topology>
    </subcellularLocation>
</comment>
<feature type="domain" description="ABC-2 type transporter transmembrane" evidence="6">
    <location>
        <begin position="749"/>
        <end position="942"/>
    </location>
</feature>
<evidence type="ECO:0000256" key="5">
    <source>
        <dbReference type="SAM" id="Phobius"/>
    </source>
</evidence>
<evidence type="ECO:0000259" key="6">
    <source>
        <dbReference type="Pfam" id="PF12698"/>
    </source>
</evidence>
<reference evidence="7 8" key="1">
    <citation type="submission" date="2016-11" db="EMBL/GenBank/DDBJ databases">
        <authorList>
            <person name="Jaros S."/>
            <person name="Januszkiewicz K."/>
            <person name="Wedrychowicz H."/>
        </authorList>
    </citation>
    <scope>NUCLEOTIDE SEQUENCE [LARGE SCALE GENOMIC DNA]</scope>
    <source>
        <strain evidence="7 8">DSM 21758</strain>
    </source>
</reference>
<evidence type="ECO:0000313" key="7">
    <source>
        <dbReference type="EMBL" id="SHK48201.1"/>
    </source>
</evidence>
<accession>A0A1M6STZ8</accession>
<dbReference type="GO" id="GO:0016020">
    <property type="term" value="C:membrane"/>
    <property type="evidence" value="ECO:0007669"/>
    <property type="project" value="UniProtKB-SubCell"/>
</dbReference>
<feature type="transmembrane region" description="Helical" evidence="5">
    <location>
        <begin position="869"/>
        <end position="888"/>
    </location>
</feature>
<proteinExistence type="predicted"/>
<dbReference type="AlphaFoldDB" id="A0A1M6STZ8"/>
<dbReference type="EMBL" id="FQZB01000018">
    <property type="protein sequence ID" value="SHK48201.1"/>
    <property type="molecule type" value="Genomic_DNA"/>
</dbReference>
<gene>
    <name evidence="7" type="ORF">SAMN02745163_03878</name>
</gene>
<keyword evidence="2 5" id="KW-0812">Transmembrane</keyword>
<dbReference type="Proteomes" id="UP000184310">
    <property type="component" value="Unassembled WGS sequence"/>
</dbReference>